<dbReference type="InterPro" id="IPR004358">
    <property type="entry name" value="Sig_transdc_His_kin-like_C"/>
</dbReference>
<dbReference type="InterPro" id="IPR011006">
    <property type="entry name" value="CheY-like_superfamily"/>
</dbReference>
<keyword evidence="5" id="KW-0418">Kinase</keyword>
<comment type="caution">
    <text evidence="10">The sequence shown here is derived from an EMBL/GenBank/DDBJ whole genome shotgun (WGS) entry which is preliminary data.</text>
</comment>
<comment type="catalytic activity">
    <reaction evidence="1">
        <text>ATP + protein L-histidine = ADP + protein N-phospho-L-histidine.</text>
        <dbReference type="EC" id="2.7.13.3"/>
    </reaction>
</comment>
<dbReference type="InterPro" id="IPR036097">
    <property type="entry name" value="HisK_dim/P_sf"/>
</dbReference>
<feature type="modified residue" description="4-aspartylphosphate" evidence="6">
    <location>
        <position position="495"/>
    </location>
</feature>
<keyword evidence="11" id="KW-1185">Reference proteome</keyword>
<dbReference type="PROSITE" id="PS50109">
    <property type="entry name" value="HIS_KIN"/>
    <property type="match status" value="1"/>
</dbReference>
<dbReference type="PRINTS" id="PR00344">
    <property type="entry name" value="BCTRLSENSOR"/>
</dbReference>
<evidence type="ECO:0000256" key="7">
    <source>
        <dbReference type="SAM" id="Phobius"/>
    </source>
</evidence>
<evidence type="ECO:0000313" key="10">
    <source>
        <dbReference type="EMBL" id="MBL4927432.1"/>
    </source>
</evidence>
<feature type="transmembrane region" description="Helical" evidence="7">
    <location>
        <begin position="135"/>
        <end position="153"/>
    </location>
</feature>
<feature type="domain" description="Response regulatory" evidence="9">
    <location>
        <begin position="446"/>
        <end position="563"/>
    </location>
</feature>
<reference evidence="10" key="1">
    <citation type="submission" date="2021-01" db="EMBL/GenBank/DDBJ databases">
        <title>Genome seq and assembly of Tabrizicola sp. KVB23.</title>
        <authorList>
            <person name="Chhetri G."/>
        </authorList>
    </citation>
    <scope>NUCLEOTIDE SEQUENCE</scope>
    <source>
        <strain evidence="10">KVB23</strain>
    </source>
</reference>
<evidence type="ECO:0000259" key="9">
    <source>
        <dbReference type="PROSITE" id="PS50110"/>
    </source>
</evidence>
<evidence type="ECO:0000256" key="3">
    <source>
        <dbReference type="ARBA" id="ARBA00022553"/>
    </source>
</evidence>
<dbReference type="InterPro" id="IPR003661">
    <property type="entry name" value="HisK_dim/P_dom"/>
</dbReference>
<keyword evidence="7" id="KW-0472">Membrane</keyword>
<dbReference type="Gene3D" id="3.30.565.10">
    <property type="entry name" value="Histidine kinase-like ATPase, C-terminal domain"/>
    <property type="match status" value="1"/>
</dbReference>
<dbReference type="Proteomes" id="UP000619033">
    <property type="component" value="Unassembled WGS sequence"/>
</dbReference>
<feature type="transmembrane region" description="Helical" evidence="7">
    <location>
        <begin position="159"/>
        <end position="182"/>
    </location>
</feature>
<dbReference type="Pfam" id="PF00072">
    <property type="entry name" value="Response_reg"/>
    <property type="match status" value="1"/>
</dbReference>
<feature type="transmembrane region" description="Helical" evidence="7">
    <location>
        <begin position="78"/>
        <end position="103"/>
    </location>
</feature>
<dbReference type="AlphaFoldDB" id="A0A8J7MNE3"/>
<dbReference type="Pfam" id="PF02518">
    <property type="entry name" value="HATPase_c"/>
    <property type="match status" value="1"/>
</dbReference>
<keyword evidence="3 6" id="KW-0597">Phosphoprotein</keyword>
<proteinExistence type="predicted"/>
<dbReference type="SUPFAM" id="SSF47384">
    <property type="entry name" value="Homodimeric domain of signal transducing histidine kinase"/>
    <property type="match status" value="1"/>
</dbReference>
<feature type="domain" description="Histidine kinase" evidence="8">
    <location>
        <begin position="212"/>
        <end position="424"/>
    </location>
</feature>
<evidence type="ECO:0000256" key="4">
    <source>
        <dbReference type="ARBA" id="ARBA00022679"/>
    </source>
</evidence>
<evidence type="ECO:0000313" key="11">
    <source>
        <dbReference type="Proteomes" id="UP000619033"/>
    </source>
</evidence>
<dbReference type="EMBL" id="JAESVP010000002">
    <property type="protein sequence ID" value="MBL4927432.1"/>
    <property type="molecule type" value="Genomic_DNA"/>
</dbReference>
<dbReference type="PANTHER" id="PTHR43047">
    <property type="entry name" value="TWO-COMPONENT HISTIDINE PROTEIN KINASE"/>
    <property type="match status" value="1"/>
</dbReference>
<evidence type="ECO:0000256" key="2">
    <source>
        <dbReference type="ARBA" id="ARBA00012438"/>
    </source>
</evidence>
<dbReference type="InterPro" id="IPR003594">
    <property type="entry name" value="HATPase_dom"/>
</dbReference>
<dbReference type="SMART" id="SM00448">
    <property type="entry name" value="REC"/>
    <property type="match status" value="1"/>
</dbReference>
<dbReference type="EC" id="2.7.13.3" evidence="2"/>
<dbReference type="PROSITE" id="PS50110">
    <property type="entry name" value="RESPONSE_REGULATORY"/>
    <property type="match status" value="1"/>
</dbReference>
<evidence type="ECO:0000256" key="5">
    <source>
        <dbReference type="ARBA" id="ARBA00022777"/>
    </source>
</evidence>
<evidence type="ECO:0000259" key="8">
    <source>
        <dbReference type="PROSITE" id="PS50109"/>
    </source>
</evidence>
<feature type="transmembrane region" description="Helical" evidence="7">
    <location>
        <begin position="29"/>
        <end position="57"/>
    </location>
</feature>
<keyword evidence="7" id="KW-1133">Transmembrane helix</keyword>
<dbReference type="SMART" id="SM00388">
    <property type="entry name" value="HisKA"/>
    <property type="match status" value="1"/>
</dbReference>
<sequence>MVFSIFRFAHRQNAEEIARQYGVLNQVQILRLLLTGVVYALALTFLPTWLALVLALCESTAEVAGLKLMRALDPARQPGAYLGTLLSVITTEAAYMTLVALLWQMDDAYAKALATGLAALTMMQLAVLRSVHLPYAQVGLLTTVLIAVVAVVAEWHASLGLGGLAVQLVAVGGAAVFVQMTMQSNHRLHMQMAADRAAAQAADRAKSRFLAQISHELRTPLNAIVGLGHAELAAETQPDRKERMDLIVMSARNLSVLLDDILDLSAIDEGRTPLRPRLTNPAAEITSSVALYRPFFVGAGLDLIVRIDPSLPRSAALDAQRLRQCLTNLLSNALKYTRQGGVTVTAGMAAPGILAIEVADTGRGVPPEEAEHIFEPFRQGHAATSGSGLGLSISRALARVMGGDLQLVSRSRGACFRLTLAISVVPDLPVPQQPSPLPSARFTGARVLIVDDIATNRLVARVQLSVYGLLCDEAADGATALAKIAADPPDIVLLDLAMPGMDGNETLRRLRAMPPPISRLRVVAMTADTTMADMPQRSPLGFDGYLVKPLTPEAVGQLLTDQLGTRLAPSMLP</sequence>
<dbReference type="InterPro" id="IPR005467">
    <property type="entry name" value="His_kinase_dom"/>
</dbReference>
<keyword evidence="7" id="KW-0812">Transmembrane</keyword>
<gene>
    <name evidence="10" type="ORF">JI744_04860</name>
</gene>
<dbReference type="GO" id="GO:0000155">
    <property type="term" value="F:phosphorelay sensor kinase activity"/>
    <property type="evidence" value="ECO:0007669"/>
    <property type="project" value="InterPro"/>
</dbReference>
<dbReference type="SUPFAM" id="SSF55874">
    <property type="entry name" value="ATPase domain of HSP90 chaperone/DNA topoisomerase II/histidine kinase"/>
    <property type="match status" value="1"/>
</dbReference>
<evidence type="ECO:0000256" key="6">
    <source>
        <dbReference type="PROSITE-ProRule" id="PRU00169"/>
    </source>
</evidence>
<dbReference type="PANTHER" id="PTHR43047:SF64">
    <property type="entry name" value="HISTIDINE KINASE CONTAINING CHEY-HOMOLOGOUS RECEIVER DOMAIN AND PAS DOMAIN-RELATED"/>
    <property type="match status" value="1"/>
</dbReference>
<feature type="transmembrane region" description="Helical" evidence="7">
    <location>
        <begin position="109"/>
        <end position="128"/>
    </location>
</feature>
<evidence type="ECO:0000256" key="1">
    <source>
        <dbReference type="ARBA" id="ARBA00000085"/>
    </source>
</evidence>
<accession>A0A8J7MNE3</accession>
<dbReference type="InterPro" id="IPR001789">
    <property type="entry name" value="Sig_transdc_resp-reg_receiver"/>
</dbReference>
<dbReference type="CDD" id="cd17546">
    <property type="entry name" value="REC_hyHK_CKI1_RcsC-like"/>
    <property type="match status" value="1"/>
</dbReference>
<dbReference type="Gene3D" id="3.40.50.2300">
    <property type="match status" value="1"/>
</dbReference>
<organism evidence="10 11">
    <name type="scientific">Fuscibacter oryzae</name>
    <dbReference type="NCBI Taxonomy" id="2803939"/>
    <lineage>
        <taxon>Bacteria</taxon>
        <taxon>Pseudomonadati</taxon>
        <taxon>Pseudomonadota</taxon>
        <taxon>Alphaproteobacteria</taxon>
        <taxon>Rhodobacterales</taxon>
        <taxon>Paracoccaceae</taxon>
        <taxon>Fuscibacter</taxon>
    </lineage>
</organism>
<dbReference type="SMART" id="SM00387">
    <property type="entry name" value="HATPase_c"/>
    <property type="match status" value="1"/>
</dbReference>
<keyword evidence="4" id="KW-0808">Transferase</keyword>
<dbReference type="CDD" id="cd00082">
    <property type="entry name" value="HisKA"/>
    <property type="match status" value="1"/>
</dbReference>
<dbReference type="RefSeq" id="WP_202658562.1">
    <property type="nucleotide sequence ID" value="NZ_JAESVP010000002.1"/>
</dbReference>
<protein>
    <recommendedName>
        <fullName evidence="2">histidine kinase</fullName>
        <ecNumber evidence="2">2.7.13.3</ecNumber>
    </recommendedName>
</protein>
<dbReference type="Gene3D" id="1.10.287.130">
    <property type="match status" value="1"/>
</dbReference>
<dbReference type="SUPFAM" id="SSF52172">
    <property type="entry name" value="CheY-like"/>
    <property type="match status" value="1"/>
</dbReference>
<name>A0A8J7MNE3_9RHOB</name>
<dbReference type="InterPro" id="IPR036890">
    <property type="entry name" value="HATPase_C_sf"/>
</dbReference>
<dbReference type="Pfam" id="PF00512">
    <property type="entry name" value="HisKA"/>
    <property type="match status" value="1"/>
</dbReference>